<evidence type="ECO:0000256" key="1">
    <source>
        <dbReference type="SAM" id="MobiDB-lite"/>
    </source>
</evidence>
<feature type="compositionally biased region" description="Basic and acidic residues" evidence="1">
    <location>
        <begin position="60"/>
        <end position="78"/>
    </location>
</feature>
<gene>
    <name evidence="2" type="ORF">IAC56_04430</name>
</gene>
<name>A0A9D1IKI2_9BURK</name>
<dbReference type="AlphaFoldDB" id="A0A9D1IKI2"/>
<feature type="region of interest" description="Disordered" evidence="1">
    <location>
        <begin position="54"/>
        <end position="78"/>
    </location>
</feature>
<proteinExistence type="predicted"/>
<reference evidence="2" key="2">
    <citation type="journal article" date="2021" name="PeerJ">
        <title>Extensive microbial diversity within the chicken gut microbiome revealed by metagenomics and culture.</title>
        <authorList>
            <person name="Gilroy R."/>
            <person name="Ravi A."/>
            <person name="Getino M."/>
            <person name="Pursley I."/>
            <person name="Horton D.L."/>
            <person name="Alikhan N.F."/>
            <person name="Baker D."/>
            <person name="Gharbi K."/>
            <person name="Hall N."/>
            <person name="Watson M."/>
            <person name="Adriaenssens E.M."/>
            <person name="Foster-Nyarko E."/>
            <person name="Jarju S."/>
            <person name="Secka A."/>
            <person name="Antonio M."/>
            <person name="Oren A."/>
            <person name="Chaudhuri R.R."/>
            <person name="La Ragione R."/>
            <person name="Hildebrand F."/>
            <person name="Pallen M.J."/>
        </authorList>
    </citation>
    <scope>NUCLEOTIDE SEQUENCE</scope>
    <source>
        <strain evidence="2">7463</strain>
    </source>
</reference>
<dbReference type="Proteomes" id="UP000824083">
    <property type="component" value="Unassembled WGS sequence"/>
</dbReference>
<protein>
    <submittedName>
        <fullName evidence="2">Uncharacterized protein</fullName>
    </submittedName>
</protein>
<sequence>MLEKNILDKIAAFFKSLGTKKASGEPIDLGRPKHDFETEEKEVKIMRDAPMRLKATTSKVSERKPAKEESEPAVVSREKTVRKGPTIVAKVTPKKVYSADVEALRNQYSWRKLKVEKALPVAPLPEPFYFLTSDNQPVEASKFEISFVKELLSKAAEAGIENKFTFSLSNTMSVVVKYKGKLVGRVYLHGRKHRMTFKSAGKTITEDNLTLSECKKLITVWLGQIKQPA</sequence>
<organism evidence="2 3">
    <name type="scientific">Candidatus Aphodousia faecigallinarum</name>
    <dbReference type="NCBI Taxonomy" id="2840677"/>
    <lineage>
        <taxon>Bacteria</taxon>
        <taxon>Pseudomonadati</taxon>
        <taxon>Pseudomonadota</taxon>
        <taxon>Betaproteobacteria</taxon>
        <taxon>Burkholderiales</taxon>
        <taxon>Sutterellaceae</taxon>
        <taxon>Sutterellaceae incertae sedis</taxon>
        <taxon>Candidatus Aphodousia</taxon>
    </lineage>
</organism>
<evidence type="ECO:0000313" key="2">
    <source>
        <dbReference type="EMBL" id="HIU37499.1"/>
    </source>
</evidence>
<comment type="caution">
    <text evidence="2">The sequence shown here is derived from an EMBL/GenBank/DDBJ whole genome shotgun (WGS) entry which is preliminary data.</text>
</comment>
<evidence type="ECO:0000313" key="3">
    <source>
        <dbReference type="Proteomes" id="UP000824083"/>
    </source>
</evidence>
<dbReference type="EMBL" id="DVMY01000073">
    <property type="protein sequence ID" value="HIU37499.1"/>
    <property type="molecule type" value="Genomic_DNA"/>
</dbReference>
<reference evidence="2" key="1">
    <citation type="submission" date="2020-10" db="EMBL/GenBank/DDBJ databases">
        <authorList>
            <person name="Gilroy R."/>
        </authorList>
    </citation>
    <scope>NUCLEOTIDE SEQUENCE</scope>
    <source>
        <strain evidence="2">7463</strain>
    </source>
</reference>
<accession>A0A9D1IKI2</accession>